<protein>
    <recommendedName>
        <fullName evidence="6">Peroxidase</fullName>
    </recommendedName>
</protein>
<name>X0WXJ4_9ZZZZ</name>
<feature type="region of interest" description="Disordered" evidence="4">
    <location>
        <begin position="15"/>
        <end position="49"/>
    </location>
</feature>
<comment type="caution">
    <text evidence="5">The sequence shown here is derived from an EMBL/GenBank/DDBJ whole genome shotgun (WGS) entry which is preliminary data.</text>
</comment>
<dbReference type="GO" id="GO:0005576">
    <property type="term" value="C:extracellular region"/>
    <property type="evidence" value="ECO:0007669"/>
    <property type="project" value="UniProtKB-SubCell"/>
</dbReference>
<dbReference type="InterPro" id="IPR019791">
    <property type="entry name" value="Haem_peroxidase_animal"/>
</dbReference>
<keyword evidence="3" id="KW-0325">Glycoprotein</keyword>
<dbReference type="Gene3D" id="1.10.640.10">
    <property type="entry name" value="Haem peroxidase domain superfamily, animal type"/>
    <property type="match status" value="1"/>
</dbReference>
<dbReference type="GO" id="GO:0020037">
    <property type="term" value="F:heme binding"/>
    <property type="evidence" value="ECO:0007669"/>
    <property type="project" value="InterPro"/>
</dbReference>
<dbReference type="Pfam" id="PF03098">
    <property type="entry name" value="An_peroxidase"/>
    <property type="match status" value="1"/>
</dbReference>
<dbReference type="PROSITE" id="PS50292">
    <property type="entry name" value="PEROXIDASE_3"/>
    <property type="match status" value="1"/>
</dbReference>
<feature type="non-terminal residue" evidence="5">
    <location>
        <position position="1"/>
    </location>
</feature>
<dbReference type="InterPro" id="IPR037120">
    <property type="entry name" value="Haem_peroxidase_sf_animal"/>
</dbReference>
<dbReference type="PANTHER" id="PTHR11475:SF4">
    <property type="entry name" value="CHORION PEROXIDASE"/>
    <property type="match status" value="1"/>
</dbReference>
<dbReference type="PANTHER" id="PTHR11475">
    <property type="entry name" value="OXIDASE/PEROXIDASE"/>
    <property type="match status" value="1"/>
</dbReference>
<feature type="non-terminal residue" evidence="5">
    <location>
        <position position="248"/>
    </location>
</feature>
<gene>
    <name evidence="5" type="ORF">S01H1_67989</name>
</gene>
<dbReference type="AlphaFoldDB" id="X0WXJ4"/>
<keyword evidence="2" id="KW-0964">Secreted</keyword>
<reference evidence="5" key="1">
    <citation type="journal article" date="2014" name="Front. Microbiol.">
        <title>High frequency of phylogenetically diverse reductive dehalogenase-homologous genes in deep subseafloor sedimentary metagenomes.</title>
        <authorList>
            <person name="Kawai M."/>
            <person name="Futagami T."/>
            <person name="Toyoda A."/>
            <person name="Takaki Y."/>
            <person name="Nishi S."/>
            <person name="Hori S."/>
            <person name="Arai W."/>
            <person name="Tsubouchi T."/>
            <person name="Morono Y."/>
            <person name="Uchiyama I."/>
            <person name="Ito T."/>
            <person name="Fujiyama A."/>
            <person name="Inagaki F."/>
            <person name="Takami H."/>
        </authorList>
    </citation>
    <scope>NUCLEOTIDE SEQUENCE</scope>
    <source>
        <strain evidence="5">Expedition CK06-06</strain>
    </source>
</reference>
<dbReference type="PRINTS" id="PR00457">
    <property type="entry name" value="ANPEROXIDASE"/>
</dbReference>
<feature type="compositionally biased region" description="Polar residues" evidence="4">
    <location>
        <begin position="15"/>
        <end position="43"/>
    </location>
</feature>
<dbReference type="EMBL" id="BARS01045061">
    <property type="protein sequence ID" value="GAG29163.1"/>
    <property type="molecule type" value="Genomic_DNA"/>
</dbReference>
<organism evidence="5">
    <name type="scientific">marine sediment metagenome</name>
    <dbReference type="NCBI Taxonomy" id="412755"/>
    <lineage>
        <taxon>unclassified sequences</taxon>
        <taxon>metagenomes</taxon>
        <taxon>ecological metagenomes</taxon>
    </lineage>
</organism>
<dbReference type="InterPro" id="IPR010255">
    <property type="entry name" value="Haem_peroxidase_sf"/>
</dbReference>
<accession>X0WXJ4</accession>
<proteinExistence type="predicted"/>
<evidence type="ECO:0000256" key="4">
    <source>
        <dbReference type="SAM" id="MobiDB-lite"/>
    </source>
</evidence>
<evidence type="ECO:0000256" key="1">
    <source>
        <dbReference type="ARBA" id="ARBA00004613"/>
    </source>
</evidence>
<dbReference type="GO" id="GO:0004601">
    <property type="term" value="F:peroxidase activity"/>
    <property type="evidence" value="ECO:0007669"/>
    <property type="project" value="InterPro"/>
</dbReference>
<evidence type="ECO:0000256" key="3">
    <source>
        <dbReference type="ARBA" id="ARBA00023180"/>
    </source>
</evidence>
<dbReference type="SUPFAM" id="SSF48113">
    <property type="entry name" value="Heme-dependent peroxidases"/>
    <property type="match status" value="1"/>
</dbReference>
<evidence type="ECO:0008006" key="6">
    <source>
        <dbReference type="Google" id="ProtNLM"/>
    </source>
</evidence>
<sequence length="248" mass="28417">CRSYSGSANNIFHPQWGSSDQSFARTPVHQQSRSISRNLNNPDLPSPRRVSNAICAQSQSRPNSRKLTDLVWAFGQFLDHTIVLTPDSSGEYANMTTEATDPYEQYPNRTIPFQRSIYRLDSNDDRQQINKISSFIDTTNVYGYSTDRAYALRELDGSGKLKTTTSPHGSLLINNKNNLPNANPTHVPPEEQFLSGDIRVNETFLLISFHTLFTREHNRLCDQVLEEHPDWHEMDELIYQESRRRLSG</sequence>
<dbReference type="GO" id="GO:0006979">
    <property type="term" value="P:response to oxidative stress"/>
    <property type="evidence" value="ECO:0007669"/>
    <property type="project" value="InterPro"/>
</dbReference>
<evidence type="ECO:0000256" key="2">
    <source>
        <dbReference type="ARBA" id="ARBA00022525"/>
    </source>
</evidence>
<comment type="subcellular location">
    <subcellularLocation>
        <location evidence="1">Secreted</location>
    </subcellularLocation>
</comment>
<evidence type="ECO:0000313" key="5">
    <source>
        <dbReference type="EMBL" id="GAG29163.1"/>
    </source>
</evidence>